<dbReference type="EMBL" id="GBXM01060075">
    <property type="protein sequence ID" value="JAH48502.1"/>
    <property type="molecule type" value="Transcribed_RNA"/>
</dbReference>
<name>A0A0E9T4Z4_ANGAN</name>
<sequence length="43" mass="5057">MFYIYMLKYIFFVKMQAMLGGECRAFGDWRFGGPCPTTYTVLC</sequence>
<accession>A0A0E9T4Z4</accession>
<evidence type="ECO:0000313" key="1">
    <source>
        <dbReference type="EMBL" id="JAH48502.1"/>
    </source>
</evidence>
<organism evidence="1">
    <name type="scientific">Anguilla anguilla</name>
    <name type="common">European freshwater eel</name>
    <name type="synonym">Muraena anguilla</name>
    <dbReference type="NCBI Taxonomy" id="7936"/>
    <lineage>
        <taxon>Eukaryota</taxon>
        <taxon>Metazoa</taxon>
        <taxon>Chordata</taxon>
        <taxon>Craniata</taxon>
        <taxon>Vertebrata</taxon>
        <taxon>Euteleostomi</taxon>
        <taxon>Actinopterygii</taxon>
        <taxon>Neopterygii</taxon>
        <taxon>Teleostei</taxon>
        <taxon>Anguilliformes</taxon>
        <taxon>Anguillidae</taxon>
        <taxon>Anguilla</taxon>
    </lineage>
</organism>
<proteinExistence type="predicted"/>
<reference evidence="1" key="2">
    <citation type="journal article" date="2015" name="Fish Shellfish Immunol.">
        <title>Early steps in the European eel (Anguilla anguilla)-Vibrio vulnificus interaction in the gills: Role of the RtxA13 toxin.</title>
        <authorList>
            <person name="Callol A."/>
            <person name="Pajuelo D."/>
            <person name="Ebbesson L."/>
            <person name="Teles M."/>
            <person name="MacKenzie S."/>
            <person name="Amaro C."/>
        </authorList>
    </citation>
    <scope>NUCLEOTIDE SEQUENCE</scope>
</reference>
<dbReference type="AlphaFoldDB" id="A0A0E9T4Z4"/>
<reference evidence="1" key="1">
    <citation type="submission" date="2014-11" db="EMBL/GenBank/DDBJ databases">
        <authorList>
            <person name="Amaro Gonzalez C."/>
        </authorList>
    </citation>
    <scope>NUCLEOTIDE SEQUENCE</scope>
</reference>
<protein>
    <submittedName>
        <fullName evidence="1">Uncharacterized protein</fullName>
    </submittedName>
</protein>